<feature type="coiled-coil region" evidence="1">
    <location>
        <begin position="62"/>
        <end position="89"/>
    </location>
</feature>
<dbReference type="EMBL" id="FPHH01000071">
    <property type="protein sequence ID" value="SFV63184.1"/>
    <property type="molecule type" value="Genomic_DNA"/>
</dbReference>
<accession>A0A1W1CBN9</accession>
<keyword evidence="2" id="KW-1133">Transmembrane helix</keyword>
<evidence type="ECO:0000256" key="2">
    <source>
        <dbReference type="SAM" id="Phobius"/>
    </source>
</evidence>
<protein>
    <recommendedName>
        <fullName evidence="4">Septum formation initiator</fullName>
    </recommendedName>
</protein>
<feature type="transmembrane region" description="Helical" evidence="2">
    <location>
        <begin position="28"/>
        <end position="48"/>
    </location>
</feature>
<evidence type="ECO:0008006" key="4">
    <source>
        <dbReference type="Google" id="ProtNLM"/>
    </source>
</evidence>
<dbReference type="AlphaFoldDB" id="A0A1W1CBN9"/>
<gene>
    <name evidence="3" type="ORF">MNB_SM-5-3</name>
</gene>
<evidence type="ECO:0000256" key="1">
    <source>
        <dbReference type="SAM" id="Coils"/>
    </source>
</evidence>
<sequence>MQKDELLEEIDTSESFTQKYLGLSFAKFFMLFTLIISFGIYLGILLYGTNSVEVLFGLQDYQSYLKDEIVILKKENAKLQREYFELKEISAQ</sequence>
<name>A0A1W1CBN9_9ZZZZ</name>
<organism evidence="3">
    <name type="scientific">hydrothermal vent metagenome</name>
    <dbReference type="NCBI Taxonomy" id="652676"/>
    <lineage>
        <taxon>unclassified sequences</taxon>
        <taxon>metagenomes</taxon>
        <taxon>ecological metagenomes</taxon>
    </lineage>
</organism>
<keyword evidence="2" id="KW-0472">Membrane</keyword>
<reference evidence="3" key="1">
    <citation type="submission" date="2016-10" db="EMBL/GenBank/DDBJ databases">
        <authorList>
            <person name="de Groot N.N."/>
        </authorList>
    </citation>
    <scope>NUCLEOTIDE SEQUENCE</scope>
</reference>
<evidence type="ECO:0000313" key="3">
    <source>
        <dbReference type="EMBL" id="SFV63184.1"/>
    </source>
</evidence>
<proteinExistence type="predicted"/>
<keyword evidence="1" id="KW-0175">Coiled coil</keyword>
<keyword evidence="2" id="KW-0812">Transmembrane</keyword>